<organism>
    <name type="scientific">Branchiostoma floridae</name>
    <name type="common">Florida lancelet</name>
    <name type="synonym">Amphioxus</name>
    <dbReference type="NCBI Taxonomy" id="7739"/>
    <lineage>
        <taxon>Eukaryota</taxon>
        <taxon>Metazoa</taxon>
        <taxon>Chordata</taxon>
        <taxon>Cephalochordata</taxon>
        <taxon>Leptocardii</taxon>
        <taxon>Amphioxiformes</taxon>
        <taxon>Branchiostomatidae</taxon>
        <taxon>Branchiostoma</taxon>
    </lineage>
</organism>
<accession>C3Z595</accession>
<dbReference type="InterPro" id="IPR008709">
    <property type="entry name" value="Neurochondrin"/>
</dbReference>
<evidence type="ECO:0000256" key="2">
    <source>
        <dbReference type="ARBA" id="ARBA00018324"/>
    </source>
</evidence>
<dbReference type="SUPFAM" id="SSF58104">
    <property type="entry name" value="Methyl-accepting chemotaxis protein (MCP) signaling domain"/>
    <property type="match status" value="3"/>
</dbReference>
<dbReference type="eggNOG" id="KOG2611">
    <property type="taxonomic scope" value="Eukaryota"/>
</dbReference>
<feature type="region of interest" description="Disordered" evidence="3">
    <location>
        <begin position="1"/>
        <end position="32"/>
    </location>
</feature>
<evidence type="ECO:0000256" key="3">
    <source>
        <dbReference type="SAM" id="MobiDB-lite"/>
    </source>
</evidence>
<dbReference type="InParanoid" id="C3Z595"/>
<proteinExistence type="inferred from homology"/>
<sequence>MAEMEVTTATGGEKRPVLRSPSGSRERPHSVPSLDLDRCLQMLRQARSDSEQFAALLLVTKMVQAQQTDASTRRRIFDAVGFTFPNRLLKSAGGPEGDIYRALGVTIFSCFCTDEELVLHHHVTSKIPLFNDIIVESPGDSPEDQSTHHSMVEDCYQCLLAIGATQPGRTQLIARDSVPVLCQAVIKKMYGYAQAMQIMRQLLVEHGRELWNKHGDSLTQLLSAMAREFTDADDISKFVLCEDLGLLLSGRDKDAGDFLHYTWAEDVLNGLLDILGSYIGPEQRNPALELASLMLDHLSTYTFVHKPQNLYLHICPVWYLHVHVFCPPGPEQRNPALELASLMLNHLSPEQRNPALELASLMLDHLGIEWAMSCNVKFVLLLVNLACVEVRMVLEDPDIKLVFLKSTLMSACYNILESAIMFASVTPDLPLDPKQIEQFVESLQGAYVGVTFFLAQVAEQPQDTWSHPLVTASVRVLGAWLAEETSALREEVYRILPFLIKLGNIDRLVPMIDRLVPMIDRLVPMIDRLVSLIDRLVPMIDKLVSLIDRLVCVIDRLVSLIDRLLSVIDRLVSVIDRLVSVIDRLVSVIDRLVSVIDRLVSLIDRLVPLIDRLVCVIDRLVSVIDRLVPMIDRLVSMIDRLVPMIDRLVPMIDRLVPMIDKLVPVIDRLVPMIDRLVSMIDRQVSMIDRLVSMIDRLVSVIDRLVSVVDRLVSLIDRLVPLIDRLVCVIDRLVPVIDRLVPMIDRLVSLIDRLVSVIDRLVSVIDRLVPMIDRLVSMIDRLVPMIDRLVPMIDRLVSVIDRLVPVIDSSLVPLIDRLVPSKSYNQERSQSQRKGFPLIHTSVTCGRPSSDSENDTSLLKRRSTLLSFGRCSMTVSSFTYRSRFAMSFLLPGLCHLTAETRPRTILMQAQVHQVLARCLQLHLSHFLSTKAHQSELYLSSFLSTKAHQSEAQVHQVLARCLQLHLSNFLSTKAHQSELHLSSFLSTKAHQSEAQVHQVLARCLQLHLSHFLSTKAHQSEMALRTLLTCCNSPCCLQMALRTLLTCCNSPCCLQMALRTLFTCCNSPCCLQMALCTLFTCCNSPCCLQMALRTLCGIFLNLLVLSPEQVTSDPTVAGLLNRIMGAVPQLGKFVCCPEHTVLLANFVVLCLMQARHVTDLQETDVTRQFFSTAVEFLGGAYHVTRGGEQQHLSVSPAYTPHWDSISELWFLGMQGGEFDLDTVDLYQNMVVEVAKHDGRCQQWLQQNGGLEVASSTYHISKEYKLG</sequence>
<dbReference type="eggNOG" id="KOG4212">
    <property type="taxonomic scope" value="Eukaryota"/>
</dbReference>
<dbReference type="Pfam" id="PF05536">
    <property type="entry name" value="Neurochondrin"/>
    <property type="match status" value="3"/>
</dbReference>
<gene>
    <name evidence="4" type="ORF">BRAFLDRAFT_84070</name>
</gene>
<name>C3Z595_BRAFL</name>
<dbReference type="PANTHER" id="PTHR13109:SF7">
    <property type="entry name" value="NEUROCHONDRIN"/>
    <property type="match status" value="1"/>
</dbReference>
<evidence type="ECO:0000256" key="1">
    <source>
        <dbReference type="ARBA" id="ARBA00006927"/>
    </source>
</evidence>
<reference evidence="4" key="1">
    <citation type="journal article" date="2008" name="Nature">
        <title>The amphioxus genome and the evolution of the chordate karyotype.</title>
        <authorList>
            <consortium name="US DOE Joint Genome Institute (JGI-PGF)"/>
            <person name="Putnam N.H."/>
            <person name="Butts T."/>
            <person name="Ferrier D.E.K."/>
            <person name="Furlong R.F."/>
            <person name="Hellsten U."/>
            <person name="Kawashima T."/>
            <person name="Robinson-Rechavi M."/>
            <person name="Shoguchi E."/>
            <person name="Terry A."/>
            <person name="Yu J.-K."/>
            <person name="Benito-Gutierrez E.L."/>
            <person name="Dubchak I."/>
            <person name="Garcia-Fernandez J."/>
            <person name="Gibson-Brown J.J."/>
            <person name="Grigoriev I.V."/>
            <person name="Horton A.C."/>
            <person name="de Jong P.J."/>
            <person name="Jurka J."/>
            <person name="Kapitonov V.V."/>
            <person name="Kohara Y."/>
            <person name="Kuroki Y."/>
            <person name="Lindquist E."/>
            <person name="Lucas S."/>
            <person name="Osoegawa K."/>
            <person name="Pennacchio L.A."/>
            <person name="Salamov A.A."/>
            <person name="Satou Y."/>
            <person name="Sauka-Spengler T."/>
            <person name="Schmutz J."/>
            <person name="Shin-I T."/>
            <person name="Toyoda A."/>
            <person name="Bronner-Fraser M."/>
            <person name="Fujiyama A."/>
            <person name="Holland L.Z."/>
            <person name="Holland P.W.H."/>
            <person name="Satoh N."/>
            <person name="Rokhsar D.S."/>
        </authorList>
    </citation>
    <scope>NUCLEOTIDE SEQUENCE [LARGE SCALE GENOMIC DNA]</scope>
    <source>
        <strain evidence="4">S238N-H82</strain>
        <tissue evidence="4">Testes</tissue>
    </source>
</reference>
<dbReference type="AlphaFoldDB" id="C3Z595"/>
<dbReference type="EMBL" id="GG666583">
    <property type="protein sequence ID" value="EEN52008.1"/>
    <property type="molecule type" value="Genomic_DNA"/>
</dbReference>
<dbReference type="FunCoup" id="C3Z595">
    <property type="interactions" value="169"/>
</dbReference>
<evidence type="ECO:0000313" key="4">
    <source>
        <dbReference type="EMBL" id="EEN52008.1"/>
    </source>
</evidence>
<dbReference type="PANTHER" id="PTHR13109">
    <property type="entry name" value="NEUROCHONDRIN"/>
    <property type="match status" value="1"/>
</dbReference>
<comment type="similarity">
    <text evidence="1">Belongs to the neurochondrin family.</text>
</comment>
<protein>
    <recommendedName>
        <fullName evidence="2">Neurochondrin</fullName>
    </recommendedName>
</protein>